<proteinExistence type="inferred from homology"/>
<dbReference type="Gene3D" id="3.90.190.10">
    <property type="entry name" value="Protein tyrosine phosphatase superfamily"/>
    <property type="match status" value="1"/>
</dbReference>
<dbReference type="PANTHER" id="PTHR31126:SF1">
    <property type="entry name" value="TYROSINE SPECIFIC PROTEIN PHOSPHATASES DOMAIN-CONTAINING PROTEIN"/>
    <property type="match status" value="1"/>
</dbReference>
<dbReference type="PANTHER" id="PTHR31126">
    <property type="entry name" value="TYROSINE-PROTEIN PHOSPHATASE"/>
    <property type="match status" value="1"/>
</dbReference>
<dbReference type="RefSeq" id="WP_110813922.1">
    <property type="nucleotide sequence ID" value="NZ_QJTE01000002.1"/>
</dbReference>
<protein>
    <submittedName>
        <fullName evidence="3">Protein-tyrosine phosphatase</fullName>
    </submittedName>
</protein>
<sequence>MTGAAAHPRLVPLGGMMNFRDLGGIPLQGGGQTARGRVFRADAPHRMTEGDLAAVEALTLACVIDLRGAEEAAEAPGPLRDALGAGWHNVPLLAALDPASWGGAASDDVLLSLYLHVLTDRQEALAEVLRLIAEAPPEGAVLFHCTAGKDRTGVVAALLLALAGAPEEEIVADYSATAPLIAPLVAEILDRIRARGRAPEAHAPLLESRPETMRRFLAALREEFGGAEAYLSSIGLTGAERAGLRARLVPSSS</sequence>
<feature type="domain" description="Tyrosine specific protein phosphatases" evidence="2">
    <location>
        <begin position="123"/>
        <end position="170"/>
    </location>
</feature>
<dbReference type="Pfam" id="PF13350">
    <property type="entry name" value="Y_phosphatase3"/>
    <property type="match status" value="1"/>
</dbReference>
<reference evidence="3 4" key="1">
    <citation type="submission" date="2018-06" db="EMBL/GenBank/DDBJ databases">
        <title>Genomic Encyclopedia of Type Strains, Phase III (KMG-III): the genomes of soil and plant-associated and newly described type strains.</title>
        <authorList>
            <person name="Whitman W."/>
        </authorList>
    </citation>
    <scope>NUCLEOTIDE SEQUENCE [LARGE SCALE GENOMIC DNA]</scope>
    <source>
        <strain evidence="3 4">CECT 9025</strain>
    </source>
</reference>
<accession>A0A318ST51</accession>
<gene>
    <name evidence="3" type="ORF">DFP88_102687</name>
</gene>
<dbReference type="Proteomes" id="UP000248311">
    <property type="component" value="Unassembled WGS sequence"/>
</dbReference>
<evidence type="ECO:0000313" key="3">
    <source>
        <dbReference type="EMBL" id="PYE84883.1"/>
    </source>
</evidence>
<dbReference type="PROSITE" id="PS00383">
    <property type="entry name" value="TYR_PHOSPHATASE_1"/>
    <property type="match status" value="1"/>
</dbReference>
<evidence type="ECO:0000313" key="4">
    <source>
        <dbReference type="Proteomes" id="UP000248311"/>
    </source>
</evidence>
<dbReference type="AlphaFoldDB" id="A0A318ST51"/>
<dbReference type="InterPro" id="IPR016130">
    <property type="entry name" value="Tyr_Pase_AS"/>
</dbReference>
<dbReference type="InterPro" id="IPR026893">
    <property type="entry name" value="Tyr/Ser_Pase_IphP-type"/>
</dbReference>
<evidence type="ECO:0000256" key="1">
    <source>
        <dbReference type="ARBA" id="ARBA00009580"/>
    </source>
</evidence>
<name>A0A318ST51_9RHOB</name>
<dbReference type="SUPFAM" id="SSF52799">
    <property type="entry name" value="(Phosphotyrosine protein) phosphatases II"/>
    <property type="match status" value="1"/>
</dbReference>
<dbReference type="EMBL" id="QJTE01000002">
    <property type="protein sequence ID" value="PYE84883.1"/>
    <property type="molecule type" value="Genomic_DNA"/>
</dbReference>
<dbReference type="OrthoDB" id="1188001at2"/>
<dbReference type="GO" id="GO:0004721">
    <property type="term" value="F:phosphoprotein phosphatase activity"/>
    <property type="evidence" value="ECO:0007669"/>
    <property type="project" value="InterPro"/>
</dbReference>
<dbReference type="PROSITE" id="PS50056">
    <property type="entry name" value="TYR_PHOSPHATASE_2"/>
    <property type="match status" value="1"/>
</dbReference>
<evidence type="ECO:0000259" key="2">
    <source>
        <dbReference type="PROSITE" id="PS50056"/>
    </source>
</evidence>
<dbReference type="InterPro" id="IPR029021">
    <property type="entry name" value="Prot-tyrosine_phosphatase-like"/>
</dbReference>
<comment type="caution">
    <text evidence="3">The sequence shown here is derived from an EMBL/GenBank/DDBJ whole genome shotgun (WGS) entry which is preliminary data.</text>
</comment>
<organism evidence="3 4">
    <name type="scientific">Pseudoroseicyclus aestuarii</name>
    <dbReference type="NCBI Taxonomy" id="1795041"/>
    <lineage>
        <taxon>Bacteria</taxon>
        <taxon>Pseudomonadati</taxon>
        <taxon>Pseudomonadota</taxon>
        <taxon>Alphaproteobacteria</taxon>
        <taxon>Rhodobacterales</taxon>
        <taxon>Paracoccaceae</taxon>
        <taxon>Pseudoroseicyclus</taxon>
    </lineage>
</organism>
<keyword evidence="4" id="KW-1185">Reference proteome</keyword>
<comment type="similarity">
    <text evidence="1">Belongs to the protein-tyrosine phosphatase family.</text>
</comment>
<dbReference type="InterPro" id="IPR000387">
    <property type="entry name" value="Tyr_Pase_dom"/>
</dbReference>